<sequence length="434" mass="45863">MRRIAGYLLALLTCAMLLAGTVVAAPVAQAVTAIDAKYAQLGGASGRLGAPTSAETCGLRGGGCYRSFQAGSIHWSPATGAQPTWGGIRTAWARTGWENGKLGYPTGSEVCGLRNGGCYQSFQGGSVHWSPATGGRPTWGAIRGAWARSGYENGQLGYPTTNEVCGLRGGGCYQNYQGGSIIWSPTTGARISVGAIRAAWASTRYENGALGYPVSDESCTAGACSQRYQRGVISWSPGGGARIARDIDVAASVFVVVNKRRQLNPARYVPGPLAGVEGPLLRSDAAQQFARLLSDARASGIGMVPVSGYRSYDTQASLYASYVNQYGQATADLISARPGFSEHQTGLAIDIGNPNGACGLQECFATTPAGDWAARNAWRYGFVIRYPRGFTSVTGYSYEPWHLRYVGTTISSEMRIHGLPTLEHYMSLPAAPSY</sequence>
<protein>
    <submittedName>
        <fullName evidence="3">D-alanyl-D-alanine carboxypeptidase family protein</fullName>
    </submittedName>
</protein>
<dbReference type="Pfam" id="PF02557">
    <property type="entry name" value="VanY"/>
    <property type="match status" value="1"/>
</dbReference>
<organism evidence="3 4">
    <name type="scientific">Arthrobacter burdickii</name>
    <dbReference type="NCBI Taxonomy" id="3035920"/>
    <lineage>
        <taxon>Bacteria</taxon>
        <taxon>Bacillati</taxon>
        <taxon>Actinomycetota</taxon>
        <taxon>Actinomycetes</taxon>
        <taxon>Micrococcales</taxon>
        <taxon>Micrococcaceae</taxon>
        <taxon>Arthrobacter</taxon>
    </lineage>
</organism>
<dbReference type="InterPro" id="IPR058193">
    <property type="entry name" value="VanY/YodJ_core_dom"/>
</dbReference>
<reference evidence="3" key="1">
    <citation type="submission" date="2023-06" db="EMBL/GenBank/DDBJ databases">
        <title>MT1 and MT2 Draft Genomes of Novel Species.</title>
        <authorList>
            <person name="Venkateswaran K."/>
        </authorList>
    </citation>
    <scope>NUCLEOTIDE SEQUENCE</scope>
    <source>
        <strain evidence="3">IIF3SC-B10</strain>
    </source>
</reference>
<dbReference type="RefSeq" id="WP_301226783.1">
    <property type="nucleotide sequence ID" value="NZ_JAROCG010000001.1"/>
</dbReference>
<dbReference type="CDD" id="cd14852">
    <property type="entry name" value="LD-carboxypeptidase"/>
    <property type="match status" value="1"/>
</dbReference>
<dbReference type="PANTHER" id="PTHR34385">
    <property type="entry name" value="D-ALANYL-D-ALANINE CARBOXYPEPTIDASE"/>
    <property type="match status" value="1"/>
</dbReference>
<feature type="signal peptide" evidence="1">
    <location>
        <begin position="1"/>
        <end position="24"/>
    </location>
</feature>
<evidence type="ECO:0000259" key="2">
    <source>
        <dbReference type="Pfam" id="PF02557"/>
    </source>
</evidence>
<dbReference type="Gene3D" id="3.30.1380.10">
    <property type="match status" value="1"/>
</dbReference>
<dbReference type="PANTHER" id="PTHR34385:SF1">
    <property type="entry name" value="PEPTIDOGLYCAN L-ALANYL-D-GLUTAMATE ENDOPEPTIDASE CWLK"/>
    <property type="match status" value="1"/>
</dbReference>
<dbReference type="Proteomes" id="UP001174209">
    <property type="component" value="Unassembled WGS sequence"/>
</dbReference>
<keyword evidence="3" id="KW-0645">Protease</keyword>
<feature type="chain" id="PRO_5046981593" evidence="1">
    <location>
        <begin position="25"/>
        <end position="434"/>
    </location>
</feature>
<keyword evidence="1" id="KW-0732">Signal</keyword>
<keyword evidence="3" id="KW-0378">Hydrolase</keyword>
<dbReference type="Pfam" id="PF08310">
    <property type="entry name" value="LGFP"/>
    <property type="match status" value="4"/>
</dbReference>
<keyword evidence="3" id="KW-0121">Carboxypeptidase</keyword>
<gene>
    <name evidence="3" type="ORF">P5G52_09430</name>
</gene>
<name>A0ABT8K164_9MICC</name>
<proteinExistence type="predicted"/>
<evidence type="ECO:0000256" key="1">
    <source>
        <dbReference type="SAM" id="SignalP"/>
    </source>
</evidence>
<dbReference type="InterPro" id="IPR052179">
    <property type="entry name" value="DD-CPase-like"/>
</dbReference>
<comment type="caution">
    <text evidence="3">The sequence shown here is derived from an EMBL/GenBank/DDBJ whole genome shotgun (WGS) entry which is preliminary data.</text>
</comment>
<dbReference type="GO" id="GO:0004180">
    <property type="term" value="F:carboxypeptidase activity"/>
    <property type="evidence" value="ECO:0007669"/>
    <property type="project" value="UniProtKB-KW"/>
</dbReference>
<evidence type="ECO:0000313" key="4">
    <source>
        <dbReference type="Proteomes" id="UP001174209"/>
    </source>
</evidence>
<dbReference type="InterPro" id="IPR009045">
    <property type="entry name" value="Zn_M74/Hedgehog-like"/>
</dbReference>
<dbReference type="SUPFAM" id="SSF55166">
    <property type="entry name" value="Hedgehog/DD-peptidase"/>
    <property type="match status" value="1"/>
</dbReference>
<feature type="domain" description="D-alanyl-D-alanine carboxypeptidase-like core" evidence="2">
    <location>
        <begin position="281"/>
        <end position="407"/>
    </location>
</feature>
<evidence type="ECO:0000313" key="3">
    <source>
        <dbReference type="EMBL" id="MDN4611089.1"/>
    </source>
</evidence>
<accession>A0ABT8K164</accession>
<dbReference type="EMBL" id="JAROCG010000001">
    <property type="protein sequence ID" value="MDN4611089.1"/>
    <property type="molecule type" value="Genomic_DNA"/>
</dbReference>
<dbReference type="InterPro" id="IPR013207">
    <property type="entry name" value="LGFP"/>
</dbReference>
<dbReference type="InterPro" id="IPR003709">
    <property type="entry name" value="VanY-like_core_dom"/>
</dbReference>
<keyword evidence="4" id="KW-1185">Reference proteome</keyword>